<dbReference type="InterPro" id="IPR044992">
    <property type="entry name" value="ChyE-like"/>
</dbReference>
<dbReference type="GO" id="GO:0005829">
    <property type="term" value="C:cytosol"/>
    <property type="evidence" value="ECO:0007669"/>
    <property type="project" value="TreeGrafter"/>
</dbReference>
<sequence>MTVLYISARPQTIAADAEFDSFRAAARLEDSAVERHDLVTDPLVIGPSVTAVIVGGSPYNVTDPEATKTDEQRRGEDHLSRLAVACADGVGPAVLFTCYGIGVAARALGGEVTRAFPEDTGTAVVELTDAGQRDPVFGALASRFNVLTTHKEGCVAPPPGGVLLATNAACPVQAYRVGERLYATQFHPEPTAKAFAERMDVYRNDGYFPASDYDALAAQVVRTSITEPLRIIREFIGLFG</sequence>
<dbReference type="Pfam" id="PF00117">
    <property type="entry name" value="GATase"/>
    <property type="match status" value="1"/>
</dbReference>
<feature type="domain" description="Glutamine amidotransferase" evidence="1">
    <location>
        <begin position="94"/>
        <end position="195"/>
    </location>
</feature>
<reference evidence="2 3" key="1">
    <citation type="submission" date="2014-11" db="EMBL/GenBank/DDBJ databases">
        <title>Genome sequence of Microbacterium mangrovi MUSC 115(T).</title>
        <authorList>
            <person name="Lee L.-H."/>
        </authorList>
    </citation>
    <scope>NUCLEOTIDE SEQUENCE [LARGE SCALE GENOMIC DNA]</scope>
    <source>
        <strain evidence="2 3">MUSC 115</strain>
    </source>
</reference>
<dbReference type="Gene3D" id="3.40.50.880">
    <property type="match status" value="1"/>
</dbReference>
<dbReference type="OrthoDB" id="5196541at2"/>
<dbReference type="PROSITE" id="PS51273">
    <property type="entry name" value="GATASE_TYPE_1"/>
    <property type="match status" value="1"/>
</dbReference>
<proteinExistence type="predicted"/>
<gene>
    <name evidence="2" type="ORF">LK09_03005</name>
</gene>
<protein>
    <submittedName>
        <fullName evidence="2">GMP synthase</fullName>
    </submittedName>
</protein>
<dbReference type="AlphaFoldDB" id="A0A0B2A912"/>
<comment type="caution">
    <text evidence="2">The sequence shown here is derived from an EMBL/GenBank/DDBJ whole genome shotgun (WGS) entry which is preliminary data.</text>
</comment>
<dbReference type="SUPFAM" id="SSF52317">
    <property type="entry name" value="Class I glutamine amidotransferase-like"/>
    <property type="match status" value="1"/>
</dbReference>
<organism evidence="2 3">
    <name type="scientific">Microbacterium mangrovi</name>
    <dbReference type="NCBI Taxonomy" id="1348253"/>
    <lineage>
        <taxon>Bacteria</taxon>
        <taxon>Bacillati</taxon>
        <taxon>Actinomycetota</taxon>
        <taxon>Actinomycetes</taxon>
        <taxon>Micrococcales</taxon>
        <taxon>Microbacteriaceae</taxon>
        <taxon>Microbacterium</taxon>
    </lineage>
</organism>
<keyword evidence="3" id="KW-1185">Reference proteome</keyword>
<evidence type="ECO:0000313" key="3">
    <source>
        <dbReference type="Proteomes" id="UP000031030"/>
    </source>
</evidence>
<dbReference type="RefSeq" id="WP_039395614.1">
    <property type="nucleotide sequence ID" value="NZ_JTDK01000002.1"/>
</dbReference>
<dbReference type="InterPro" id="IPR017926">
    <property type="entry name" value="GATASE"/>
</dbReference>
<dbReference type="CDD" id="cd01741">
    <property type="entry name" value="GATase1_1"/>
    <property type="match status" value="1"/>
</dbReference>
<evidence type="ECO:0000259" key="1">
    <source>
        <dbReference type="Pfam" id="PF00117"/>
    </source>
</evidence>
<dbReference type="EMBL" id="JTDK01000002">
    <property type="protein sequence ID" value="KHK99590.1"/>
    <property type="molecule type" value="Genomic_DNA"/>
</dbReference>
<dbReference type="STRING" id="1348253.LK09_03005"/>
<dbReference type="PANTHER" id="PTHR42695">
    <property type="entry name" value="GLUTAMINE AMIDOTRANSFERASE YLR126C-RELATED"/>
    <property type="match status" value="1"/>
</dbReference>
<dbReference type="Proteomes" id="UP000031030">
    <property type="component" value="Unassembled WGS sequence"/>
</dbReference>
<accession>A0A0B2A912</accession>
<name>A0A0B2A912_9MICO</name>
<dbReference type="PANTHER" id="PTHR42695:SF5">
    <property type="entry name" value="GLUTAMINE AMIDOTRANSFERASE YLR126C-RELATED"/>
    <property type="match status" value="1"/>
</dbReference>
<evidence type="ECO:0000313" key="2">
    <source>
        <dbReference type="EMBL" id="KHK99590.1"/>
    </source>
</evidence>
<dbReference type="InterPro" id="IPR029062">
    <property type="entry name" value="Class_I_gatase-like"/>
</dbReference>